<organism evidence="10 11">
    <name type="scientific">Chrysemys picta bellii</name>
    <name type="common">Western painted turtle</name>
    <name type="synonym">Emys bellii</name>
    <dbReference type="NCBI Taxonomy" id="8478"/>
    <lineage>
        <taxon>Eukaryota</taxon>
        <taxon>Metazoa</taxon>
        <taxon>Chordata</taxon>
        <taxon>Craniata</taxon>
        <taxon>Vertebrata</taxon>
        <taxon>Euteleostomi</taxon>
        <taxon>Archelosauria</taxon>
        <taxon>Testudinata</taxon>
        <taxon>Testudines</taxon>
        <taxon>Cryptodira</taxon>
        <taxon>Durocryptodira</taxon>
        <taxon>Testudinoidea</taxon>
        <taxon>Emydidae</taxon>
        <taxon>Chrysemys</taxon>
    </lineage>
</organism>
<dbReference type="GO" id="GO:0004540">
    <property type="term" value="F:RNA nuclease activity"/>
    <property type="evidence" value="ECO:0007669"/>
    <property type="project" value="TreeGrafter"/>
</dbReference>
<proteinExistence type="inferred from homology"/>
<feature type="domain" description="Ribonuclease A-domain" evidence="9">
    <location>
        <begin position="1"/>
        <end position="120"/>
    </location>
</feature>
<dbReference type="PRINTS" id="PR00794">
    <property type="entry name" value="RIBONUCLEASE"/>
</dbReference>
<dbReference type="GO" id="GO:0005576">
    <property type="term" value="C:extracellular region"/>
    <property type="evidence" value="ECO:0007669"/>
    <property type="project" value="UniProtKB-SubCell"/>
</dbReference>
<reference evidence="10" key="2">
    <citation type="submission" date="2025-09" db="UniProtKB">
        <authorList>
            <consortium name="Ensembl"/>
        </authorList>
    </citation>
    <scope>IDENTIFICATION</scope>
</reference>
<dbReference type="OMA" id="DICKYAG"/>
<dbReference type="InterPro" id="IPR001427">
    <property type="entry name" value="RNaseA"/>
</dbReference>
<accession>A0A8C3P9R6</accession>
<dbReference type="GeneTree" id="ENSGT00940000166697"/>
<evidence type="ECO:0000256" key="1">
    <source>
        <dbReference type="ARBA" id="ARBA00004613"/>
    </source>
</evidence>
<keyword evidence="4 8" id="KW-0540">Nuclease</keyword>
<dbReference type="InterPro" id="IPR036816">
    <property type="entry name" value="RNaseA-like_dom_sf"/>
</dbReference>
<dbReference type="InterPro" id="IPR023412">
    <property type="entry name" value="RNaseA_domain"/>
</dbReference>
<dbReference type="Gene3D" id="3.10.130.10">
    <property type="entry name" value="Ribonuclease A-like domain"/>
    <property type="match status" value="1"/>
</dbReference>
<dbReference type="SUPFAM" id="SSF54076">
    <property type="entry name" value="RNase A-like"/>
    <property type="match status" value="1"/>
</dbReference>
<dbReference type="GO" id="GO:0004519">
    <property type="term" value="F:endonuclease activity"/>
    <property type="evidence" value="ECO:0007669"/>
    <property type="project" value="UniProtKB-KW"/>
</dbReference>
<evidence type="ECO:0000256" key="6">
    <source>
        <dbReference type="ARBA" id="ARBA00022801"/>
    </source>
</evidence>
<dbReference type="PANTHER" id="PTHR11437:SF10">
    <property type="entry name" value="ANGIOGENIN-RELATED"/>
    <property type="match status" value="1"/>
</dbReference>
<dbReference type="GO" id="GO:0050830">
    <property type="term" value="P:defense response to Gram-positive bacterium"/>
    <property type="evidence" value="ECO:0007669"/>
    <property type="project" value="TreeGrafter"/>
</dbReference>
<protein>
    <recommendedName>
        <fullName evidence="9">Ribonuclease A-domain domain-containing protein</fullName>
    </recommendedName>
</protein>
<evidence type="ECO:0000256" key="3">
    <source>
        <dbReference type="ARBA" id="ARBA00022525"/>
    </source>
</evidence>
<evidence type="ECO:0000256" key="7">
    <source>
        <dbReference type="ARBA" id="ARBA00023157"/>
    </source>
</evidence>
<dbReference type="PANTHER" id="PTHR11437">
    <property type="entry name" value="RIBONUCLEASE"/>
    <property type="match status" value="1"/>
</dbReference>
<keyword evidence="6 8" id="KW-0378">Hydrolase</keyword>
<reference evidence="10" key="1">
    <citation type="submission" date="2025-08" db="UniProtKB">
        <authorList>
            <consortium name="Ensembl"/>
        </authorList>
    </citation>
    <scope>IDENTIFICATION</scope>
</reference>
<dbReference type="GO" id="GO:0003676">
    <property type="term" value="F:nucleic acid binding"/>
    <property type="evidence" value="ECO:0007669"/>
    <property type="project" value="InterPro"/>
</dbReference>
<keyword evidence="7" id="KW-1015">Disulfide bond</keyword>
<dbReference type="Pfam" id="PF00074">
    <property type="entry name" value="RnaseA"/>
    <property type="match status" value="1"/>
</dbReference>
<keyword evidence="3" id="KW-0964">Secreted</keyword>
<comment type="subcellular location">
    <subcellularLocation>
        <location evidence="1">Secreted</location>
    </subcellularLocation>
</comment>
<dbReference type="GO" id="GO:0016787">
    <property type="term" value="F:hydrolase activity"/>
    <property type="evidence" value="ECO:0007669"/>
    <property type="project" value="UniProtKB-KW"/>
</dbReference>
<evidence type="ECO:0000313" key="10">
    <source>
        <dbReference type="Ensembl" id="ENSCPBP00000026425.1"/>
    </source>
</evidence>
<sequence>KESADAQFARQHVDNPKTSARNDRIYCDLMMQRRGLTRSACKPTNTFIEAPINQLQDICKYAGTPIGGNLYDSHRSFDITVCQVLPGSYPGNCKYRAAIGNTRIRVGCEDRLPVHLEPTYLP</sequence>
<evidence type="ECO:0000256" key="4">
    <source>
        <dbReference type="ARBA" id="ARBA00022722"/>
    </source>
</evidence>
<evidence type="ECO:0000313" key="11">
    <source>
        <dbReference type="Proteomes" id="UP000694380"/>
    </source>
</evidence>
<keyword evidence="5 8" id="KW-0255">Endonuclease</keyword>
<evidence type="ECO:0000256" key="5">
    <source>
        <dbReference type="ARBA" id="ARBA00022759"/>
    </source>
</evidence>
<keyword evidence="11" id="KW-1185">Reference proteome</keyword>
<dbReference type="PROSITE" id="PS00127">
    <property type="entry name" value="RNASE_PANCREATIC"/>
    <property type="match status" value="1"/>
</dbReference>
<dbReference type="SMART" id="SM00092">
    <property type="entry name" value="RNAse_Pc"/>
    <property type="match status" value="1"/>
</dbReference>
<dbReference type="Ensembl" id="ENSCPBT00000031135.1">
    <property type="protein sequence ID" value="ENSCPBP00000026425.1"/>
    <property type="gene ID" value="ENSCPBG00000018766.1"/>
</dbReference>
<name>A0A8C3P9R6_CHRPI</name>
<dbReference type="CDD" id="cd06265">
    <property type="entry name" value="RNase_A_canonical"/>
    <property type="match status" value="1"/>
</dbReference>
<dbReference type="InterPro" id="IPR023411">
    <property type="entry name" value="RNaseA_AS"/>
</dbReference>
<dbReference type="Proteomes" id="UP000694380">
    <property type="component" value="Unplaced"/>
</dbReference>
<dbReference type="AlphaFoldDB" id="A0A8C3P9R6"/>
<evidence type="ECO:0000259" key="9">
    <source>
        <dbReference type="SMART" id="SM00092"/>
    </source>
</evidence>
<evidence type="ECO:0000256" key="2">
    <source>
        <dbReference type="ARBA" id="ARBA00005600"/>
    </source>
</evidence>
<comment type="similarity">
    <text evidence="2 8">Belongs to the pancreatic ribonuclease family.</text>
</comment>
<evidence type="ECO:0000256" key="8">
    <source>
        <dbReference type="RuleBase" id="RU000651"/>
    </source>
</evidence>